<evidence type="ECO:0000313" key="1">
    <source>
        <dbReference type="EMBL" id="CAF4340070.1"/>
    </source>
</evidence>
<name>A0A8S2ULW2_9BILA</name>
<protein>
    <submittedName>
        <fullName evidence="1">Uncharacterized protein</fullName>
    </submittedName>
</protein>
<proteinExistence type="predicted"/>
<comment type="caution">
    <text evidence="1">The sequence shown here is derived from an EMBL/GenBank/DDBJ whole genome shotgun (WGS) entry which is preliminary data.</text>
</comment>
<accession>A0A8S2ULW2</accession>
<dbReference type="Proteomes" id="UP000676336">
    <property type="component" value="Unassembled WGS sequence"/>
</dbReference>
<sequence length="169" mass="19770">MVTREEPGCEFEFVWLGSFTTDKLNEPVYLNLKMELGNWVNHLHMFNTIEECLKYFAALDVADKVFFIISGSTGKNSLLQFHEQTQIVCIYIYCNDTAEHRDWVNGYSRKRGVYNRPEDREQIISAGELQQLKDNIVGVYSVHAFFSSSDESDVIVAFLRMRYVRNFDR</sequence>
<gene>
    <name evidence="1" type="ORF">SMN809_LOCUS27761</name>
</gene>
<organism evidence="1 2">
    <name type="scientific">Rotaria magnacalcarata</name>
    <dbReference type="NCBI Taxonomy" id="392030"/>
    <lineage>
        <taxon>Eukaryota</taxon>
        <taxon>Metazoa</taxon>
        <taxon>Spiralia</taxon>
        <taxon>Gnathifera</taxon>
        <taxon>Rotifera</taxon>
        <taxon>Eurotatoria</taxon>
        <taxon>Bdelloidea</taxon>
        <taxon>Philodinida</taxon>
        <taxon>Philodinidae</taxon>
        <taxon>Rotaria</taxon>
    </lineage>
</organism>
<reference evidence="1" key="1">
    <citation type="submission" date="2021-02" db="EMBL/GenBank/DDBJ databases">
        <authorList>
            <person name="Nowell W R."/>
        </authorList>
    </citation>
    <scope>NUCLEOTIDE SEQUENCE</scope>
</reference>
<dbReference type="EMBL" id="CAJOBI010044331">
    <property type="protein sequence ID" value="CAF4340070.1"/>
    <property type="molecule type" value="Genomic_DNA"/>
</dbReference>
<evidence type="ECO:0000313" key="2">
    <source>
        <dbReference type="Proteomes" id="UP000676336"/>
    </source>
</evidence>
<dbReference type="AlphaFoldDB" id="A0A8S2ULW2"/>